<feature type="domain" description="DUF6311" evidence="2">
    <location>
        <begin position="17"/>
        <end position="408"/>
    </location>
</feature>
<evidence type="ECO:0000313" key="3">
    <source>
        <dbReference type="EMBL" id="MBF9223732.1"/>
    </source>
</evidence>
<feature type="transmembrane region" description="Helical" evidence="1">
    <location>
        <begin position="227"/>
        <end position="248"/>
    </location>
</feature>
<feature type="transmembrane region" description="Helical" evidence="1">
    <location>
        <begin position="411"/>
        <end position="430"/>
    </location>
</feature>
<dbReference type="Pfam" id="PF19830">
    <property type="entry name" value="DUF6311"/>
    <property type="match status" value="1"/>
</dbReference>
<dbReference type="RefSeq" id="WP_196295159.1">
    <property type="nucleotide sequence ID" value="NZ_JADQDM010000018.1"/>
</dbReference>
<keyword evidence="1" id="KW-0812">Transmembrane</keyword>
<name>A0ABS0I9Z6_9BACT</name>
<feature type="transmembrane region" description="Helical" evidence="1">
    <location>
        <begin position="102"/>
        <end position="126"/>
    </location>
</feature>
<keyword evidence="1" id="KW-1133">Transmembrane helix</keyword>
<proteinExistence type="predicted"/>
<reference evidence="3 4" key="1">
    <citation type="submission" date="2020-11" db="EMBL/GenBank/DDBJ databases">
        <authorList>
            <person name="Kim M.K."/>
        </authorList>
    </citation>
    <scope>NUCLEOTIDE SEQUENCE [LARGE SCALE GENOMIC DNA]</scope>
    <source>
        <strain evidence="3 4">BT662</strain>
    </source>
</reference>
<feature type="transmembrane region" description="Helical" evidence="1">
    <location>
        <begin position="157"/>
        <end position="173"/>
    </location>
</feature>
<feature type="transmembrane region" description="Helical" evidence="1">
    <location>
        <begin position="133"/>
        <end position="151"/>
    </location>
</feature>
<evidence type="ECO:0000259" key="2">
    <source>
        <dbReference type="Pfam" id="PF19830"/>
    </source>
</evidence>
<keyword evidence="4" id="KW-1185">Reference proteome</keyword>
<feature type="transmembrane region" description="Helical" evidence="1">
    <location>
        <begin position="343"/>
        <end position="362"/>
    </location>
</feature>
<gene>
    <name evidence="3" type="ORF">I2H31_21690</name>
</gene>
<dbReference type="Proteomes" id="UP000618931">
    <property type="component" value="Unassembled WGS sequence"/>
</dbReference>
<evidence type="ECO:0000256" key="1">
    <source>
        <dbReference type="SAM" id="Phobius"/>
    </source>
</evidence>
<feature type="transmembrane region" description="Helical" evidence="1">
    <location>
        <begin position="260"/>
        <end position="281"/>
    </location>
</feature>
<organism evidence="3 4">
    <name type="scientific">Hymenobacter ruricola</name>
    <dbReference type="NCBI Taxonomy" id="2791023"/>
    <lineage>
        <taxon>Bacteria</taxon>
        <taxon>Pseudomonadati</taxon>
        <taxon>Bacteroidota</taxon>
        <taxon>Cytophagia</taxon>
        <taxon>Cytophagales</taxon>
        <taxon>Hymenobacteraceae</taxon>
        <taxon>Hymenobacter</taxon>
    </lineage>
</organism>
<accession>A0ABS0I9Z6</accession>
<sequence>MSSSFRKLHWLGMGGVALAALALTAVLFGPVLANPNDFYFNPSGDMLQSYYVTAFYVMHDMGLRFTGMNYPYGEHFNYPNLQPLLATIMGFLHRHGVPAGRYSVAILNLLGLSSLVITPVVLYAVLRRTRLPVLYAGLLALIIGFMSPQVLRLDGHLMLSYAWFVPWLWYCIIRMQEAPGRWRWYIVFTVSILLIGAVMPYFLAVGCAFLLGHVLVLAWQQPRLRRWLLRLALTAALPLLLFRGYLWATDHVTDRPPNPYGLLVFVATPGTVFTPVMGPVYDWWQAQWPGDEPASSEGFSYVGLVSTVTLAASCLLGTAAVLARRRWRRLGRPAAPLHLRTGLWAASLLLIFSFGVPFKWHGFEWLTEHAGQVKQFRSLGRFAWPFYYVATTYTAYCLYRLWRYLRRRRLGALAWVGLPVLLFWGAEAWLQVSTEATRVMANTGANDFLDPSSSPVSQLTWKNRGFSEFQAILPVPYYNMGTDKFDQAGSGNSIFQAYKASAISGLPLLANHIPRSSVGEAMQHIQLFSSPLVPRELLAHFPNNKPLLLLVTPDILSDAEQRLVGLAHLLVQTPEASLYELPLAALAATDLPREQAKADSLLPTLKPRPGGLFTTTAAGVLVQDFAQAADRRGRLGAGAFYEPQDKFSTLYDGPVPAPADTGRYEASVWINGKTDYGFGNMRVVSHYADGGTAESVVDSRKATEVMGDWVRIVVPFRVQPGVQRIEVLYQNHDLLADDLLIRPVNTDVYYYIGTGARRRLVKNTYSLRP</sequence>
<comment type="caution">
    <text evidence="3">The sequence shown here is derived from an EMBL/GenBank/DDBJ whole genome shotgun (WGS) entry which is preliminary data.</text>
</comment>
<protein>
    <recommendedName>
        <fullName evidence="2">DUF6311 domain-containing protein</fullName>
    </recommendedName>
</protein>
<feature type="transmembrane region" description="Helical" evidence="1">
    <location>
        <begin position="301"/>
        <end position="322"/>
    </location>
</feature>
<evidence type="ECO:0000313" key="4">
    <source>
        <dbReference type="Proteomes" id="UP000618931"/>
    </source>
</evidence>
<keyword evidence="1" id="KW-0472">Membrane</keyword>
<feature type="transmembrane region" description="Helical" evidence="1">
    <location>
        <begin position="185"/>
        <end position="215"/>
    </location>
</feature>
<dbReference type="EMBL" id="JADQDM010000018">
    <property type="protein sequence ID" value="MBF9223732.1"/>
    <property type="molecule type" value="Genomic_DNA"/>
</dbReference>
<dbReference type="InterPro" id="IPR046278">
    <property type="entry name" value="DUF6311"/>
</dbReference>
<feature type="transmembrane region" description="Helical" evidence="1">
    <location>
        <begin position="382"/>
        <end position="399"/>
    </location>
</feature>